<dbReference type="PANTHER" id="PTHR33116">
    <property type="entry name" value="REVERSE TRANSCRIPTASE ZINC-BINDING DOMAIN-CONTAINING PROTEIN-RELATED-RELATED"/>
    <property type="match status" value="1"/>
</dbReference>
<sequence length="243" mass="28779">MVWVLKEYEQVSGQMINKNKSFFYLHEKTPIGVRALTDINHGSFPFAFLGCPVFYGRKNKNHFEELLRKVAKRMLCWQNKFLSFGGKFILISNMLQSIPEGWVSDHYMMLQQLYSPNYGGILEHQLLPYGALICGINIVREEVEHEIWWQIKSGKSNFWFDNWTQQGALYYTEEKNNEEEEIEVKHFITNGTWNIVKLQRKTSTEMIEHIVENISPMLLEVENNSPWWLGIIREPIQLNRLFI</sequence>
<gene>
    <name evidence="1" type="ORF">H5410_002848</name>
</gene>
<dbReference type="EMBL" id="JACXVP010000001">
    <property type="protein sequence ID" value="KAG5631131.1"/>
    <property type="molecule type" value="Genomic_DNA"/>
</dbReference>
<evidence type="ECO:0000313" key="1">
    <source>
        <dbReference type="EMBL" id="KAG5631131.1"/>
    </source>
</evidence>
<protein>
    <submittedName>
        <fullName evidence="1">Uncharacterized protein</fullName>
    </submittedName>
</protein>
<organism evidence="1 2">
    <name type="scientific">Solanum commersonii</name>
    <name type="common">Commerson's wild potato</name>
    <name type="synonym">Commerson's nightshade</name>
    <dbReference type="NCBI Taxonomy" id="4109"/>
    <lineage>
        <taxon>Eukaryota</taxon>
        <taxon>Viridiplantae</taxon>
        <taxon>Streptophyta</taxon>
        <taxon>Embryophyta</taxon>
        <taxon>Tracheophyta</taxon>
        <taxon>Spermatophyta</taxon>
        <taxon>Magnoliopsida</taxon>
        <taxon>eudicotyledons</taxon>
        <taxon>Gunneridae</taxon>
        <taxon>Pentapetalae</taxon>
        <taxon>asterids</taxon>
        <taxon>lamiids</taxon>
        <taxon>Solanales</taxon>
        <taxon>Solanaceae</taxon>
        <taxon>Solanoideae</taxon>
        <taxon>Solaneae</taxon>
        <taxon>Solanum</taxon>
    </lineage>
</organism>
<dbReference type="Proteomes" id="UP000824120">
    <property type="component" value="Chromosome 1"/>
</dbReference>
<reference evidence="1 2" key="1">
    <citation type="submission" date="2020-09" db="EMBL/GenBank/DDBJ databases">
        <title>De no assembly of potato wild relative species, Solanum commersonii.</title>
        <authorList>
            <person name="Cho K."/>
        </authorList>
    </citation>
    <scope>NUCLEOTIDE SEQUENCE [LARGE SCALE GENOMIC DNA]</scope>
    <source>
        <strain evidence="1">LZ3.2</strain>
        <tissue evidence="1">Leaf</tissue>
    </source>
</reference>
<dbReference type="OrthoDB" id="1166712at2759"/>
<dbReference type="PANTHER" id="PTHR33116:SF67">
    <property type="entry name" value="REVERSE TRANSCRIPTASE"/>
    <property type="match status" value="1"/>
</dbReference>
<accession>A0A9J6B3D7</accession>
<comment type="caution">
    <text evidence="1">The sequence shown here is derived from an EMBL/GenBank/DDBJ whole genome shotgun (WGS) entry which is preliminary data.</text>
</comment>
<keyword evidence="2" id="KW-1185">Reference proteome</keyword>
<name>A0A9J6B3D7_SOLCO</name>
<evidence type="ECO:0000313" key="2">
    <source>
        <dbReference type="Proteomes" id="UP000824120"/>
    </source>
</evidence>
<proteinExistence type="predicted"/>
<dbReference type="AlphaFoldDB" id="A0A9J6B3D7"/>